<reference evidence="2" key="1">
    <citation type="submission" date="2022-06" db="EMBL/GenBank/DDBJ databases">
        <title>Genome public.</title>
        <authorList>
            <person name="Sun Q."/>
        </authorList>
    </citation>
    <scope>NUCLEOTIDE SEQUENCE</scope>
    <source>
        <strain evidence="2">CWNU-1</strain>
    </source>
</reference>
<gene>
    <name evidence="2" type="ORF">NBG84_13515</name>
</gene>
<accession>A0ABT0UL28</accession>
<keyword evidence="3" id="KW-1185">Reference proteome</keyword>
<protein>
    <recommendedName>
        <fullName evidence="4">Secreted protein</fullName>
    </recommendedName>
</protein>
<feature type="chain" id="PRO_5046507726" description="Secreted protein" evidence="1">
    <location>
        <begin position="36"/>
        <end position="133"/>
    </location>
</feature>
<feature type="signal peptide" evidence="1">
    <location>
        <begin position="1"/>
        <end position="35"/>
    </location>
</feature>
<dbReference type="InterPro" id="IPR006311">
    <property type="entry name" value="TAT_signal"/>
</dbReference>
<organism evidence="2 3">
    <name type="scientific">Streptomyces albipurpureus</name>
    <dbReference type="NCBI Taxonomy" id="2897419"/>
    <lineage>
        <taxon>Bacteria</taxon>
        <taxon>Bacillati</taxon>
        <taxon>Actinomycetota</taxon>
        <taxon>Actinomycetes</taxon>
        <taxon>Kitasatosporales</taxon>
        <taxon>Streptomycetaceae</taxon>
        <taxon>Streptomyces</taxon>
    </lineage>
</organism>
<dbReference type="Proteomes" id="UP001431429">
    <property type="component" value="Unassembled WGS sequence"/>
</dbReference>
<evidence type="ECO:0000313" key="3">
    <source>
        <dbReference type="Proteomes" id="UP001431429"/>
    </source>
</evidence>
<evidence type="ECO:0008006" key="4">
    <source>
        <dbReference type="Google" id="ProtNLM"/>
    </source>
</evidence>
<evidence type="ECO:0000256" key="1">
    <source>
        <dbReference type="SAM" id="SignalP"/>
    </source>
</evidence>
<sequence length="133" mass="12819">MARHAAPHPRRIALGAGLTVAAAAAALGAGGTAHAAPSLPAAPVGLDTVEAALAPSTGVTGAITNSVSGIGYLKHLQLNPLAKTGVDPLANGVGTQIADFKPVGTDLVTGPLSEGGSLNDLPVVGKVVDALPL</sequence>
<name>A0ABT0UL28_9ACTN</name>
<dbReference type="EMBL" id="JAMQAW010000010">
    <property type="protein sequence ID" value="MCM2389302.1"/>
    <property type="molecule type" value="Genomic_DNA"/>
</dbReference>
<keyword evidence="1" id="KW-0732">Signal</keyword>
<proteinExistence type="predicted"/>
<evidence type="ECO:0000313" key="2">
    <source>
        <dbReference type="EMBL" id="MCM2389302.1"/>
    </source>
</evidence>
<comment type="caution">
    <text evidence="2">The sequence shown here is derived from an EMBL/GenBank/DDBJ whole genome shotgun (WGS) entry which is preliminary data.</text>
</comment>
<dbReference type="PROSITE" id="PS51318">
    <property type="entry name" value="TAT"/>
    <property type="match status" value="1"/>
</dbReference>
<dbReference type="RefSeq" id="WP_250919635.1">
    <property type="nucleotide sequence ID" value="NZ_JAMQAW010000010.1"/>
</dbReference>